<accession>A0A9N8HXT4</accession>
<organism evidence="1 2">
    <name type="scientific">Seminavis robusta</name>
    <dbReference type="NCBI Taxonomy" id="568900"/>
    <lineage>
        <taxon>Eukaryota</taxon>
        <taxon>Sar</taxon>
        <taxon>Stramenopiles</taxon>
        <taxon>Ochrophyta</taxon>
        <taxon>Bacillariophyta</taxon>
        <taxon>Bacillariophyceae</taxon>
        <taxon>Bacillariophycidae</taxon>
        <taxon>Naviculales</taxon>
        <taxon>Naviculaceae</taxon>
        <taxon>Seminavis</taxon>
    </lineage>
</organism>
<gene>
    <name evidence="1" type="ORF">SEMRO_2612_G332591.1</name>
</gene>
<protein>
    <submittedName>
        <fullName evidence="1">Uncharacterized protein</fullName>
    </submittedName>
</protein>
<name>A0A9N8HXT4_9STRA</name>
<proteinExistence type="predicted"/>
<reference evidence="1" key="1">
    <citation type="submission" date="2020-06" db="EMBL/GenBank/DDBJ databases">
        <authorList>
            <consortium name="Plant Systems Biology data submission"/>
        </authorList>
    </citation>
    <scope>NUCLEOTIDE SEQUENCE</scope>
    <source>
        <strain evidence="1">D6</strain>
    </source>
</reference>
<dbReference type="EMBL" id="CAICTM010002610">
    <property type="protein sequence ID" value="CAB9529751.1"/>
    <property type="molecule type" value="Genomic_DNA"/>
</dbReference>
<dbReference type="AlphaFoldDB" id="A0A9N8HXT4"/>
<keyword evidence="2" id="KW-1185">Reference proteome</keyword>
<comment type="caution">
    <text evidence="1">The sequence shown here is derived from an EMBL/GenBank/DDBJ whole genome shotgun (WGS) entry which is preliminary data.</text>
</comment>
<evidence type="ECO:0000313" key="1">
    <source>
        <dbReference type="EMBL" id="CAB9529751.1"/>
    </source>
</evidence>
<dbReference type="Proteomes" id="UP001153069">
    <property type="component" value="Unassembled WGS sequence"/>
</dbReference>
<evidence type="ECO:0000313" key="2">
    <source>
        <dbReference type="Proteomes" id="UP001153069"/>
    </source>
</evidence>
<sequence length="212" mass="23276">MLVSPSNLHACLRPLPTTPSSFIAIDITVTSPPESSCARPAHQPKTLSQAHLKLIRTLQSAGVILLPFTVDPFLGLGPFAQALLYGSCHQPFPLPAPPWFDKLPPHSQLSYTNLLSAPTAILPTTDKHFEITTNYMYSIDTQPYTPSRWAHQSLALNISTHLAQHFQRAITHQARSLYFSGSSPSSVLAGPYTYVTSRTPGFFPHFLQADVT</sequence>